<dbReference type="AlphaFoldDB" id="X6MXN6"/>
<evidence type="ECO:0000256" key="1">
    <source>
        <dbReference type="ARBA" id="ARBA00022598"/>
    </source>
</evidence>
<dbReference type="EMBL" id="ASPP01015063">
    <property type="protein sequence ID" value="ETO18361.1"/>
    <property type="molecule type" value="Genomic_DNA"/>
</dbReference>
<keyword evidence="3" id="KW-0067">ATP-binding</keyword>
<dbReference type="OrthoDB" id="202825at2759"/>
<evidence type="ECO:0000256" key="2">
    <source>
        <dbReference type="ARBA" id="ARBA00022741"/>
    </source>
</evidence>
<keyword evidence="5" id="KW-1185">Reference proteome</keyword>
<dbReference type="PROSITE" id="PS51221">
    <property type="entry name" value="TTL"/>
    <property type="match status" value="1"/>
</dbReference>
<protein>
    <submittedName>
        <fullName evidence="4">Tubulin-tyrosine ligase</fullName>
    </submittedName>
</protein>
<dbReference type="GO" id="GO:0015631">
    <property type="term" value="F:tubulin binding"/>
    <property type="evidence" value="ECO:0007669"/>
    <property type="project" value="TreeGrafter"/>
</dbReference>
<dbReference type="Gene3D" id="3.30.470.20">
    <property type="entry name" value="ATP-grasp fold, B domain"/>
    <property type="match status" value="1"/>
</dbReference>
<evidence type="ECO:0000313" key="5">
    <source>
        <dbReference type="Proteomes" id="UP000023152"/>
    </source>
</evidence>
<evidence type="ECO:0000256" key="3">
    <source>
        <dbReference type="ARBA" id="ARBA00022840"/>
    </source>
</evidence>
<dbReference type="PANTHER" id="PTHR12241">
    <property type="entry name" value="TUBULIN POLYGLUTAMYLASE"/>
    <property type="match status" value="1"/>
</dbReference>
<dbReference type="GO" id="GO:0070740">
    <property type="term" value="F:tubulin-glutamic acid ligase activity"/>
    <property type="evidence" value="ECO:0007669"/>
    <property type="project" value="TreeGrafter"/>
</dbReference>
<organism evidence="4 5">
    <name type="scientific">Reticulomyxa filosa</name>
    <dbReference type="NCBI Taxonomy" id="46433"/>
    <lineage>
        <taxon>Eukaryota</taxon>
        <taxon>Sar</taxon>
        <taxon>Rhizaria</taxon>
        <taxon>Retaria</taxon>
        <taxon>Foraminifera</taxon>
        <taxon>Monothalamids</taxon>
        <taxon>Reticulomyxidae</taxon>
        <taxon>Reticulomyxa</taxon>
    </lineage>
</organism>
<name>X6MXN6_RETFI</name>
<comment type="caution">
    <text evidence="4">The sequence shown here is derived from an EMBL/GenBank/DDBJ whole genome shotgun (WGS) entry which is preliminary data.</text>
</comment>
<evidence type="ECO:0000313" key="4">
    <source>
        <dbReference type="EMBL" id="ETO18361.1"/>
    </source>
</evidence>
<dbReference type="SUPFAM" id="SSF56059">
    <property type="entry name" value="Glutathione synthetase ATP-binding domain-like"/>
    <property type="match status" value="1"/>
</dbReference>
<dbReference type="Pfam" id="PF03133">
    <property type="entry name" value="TTL"/>
    <property type="match status" value="2"/>
</dbReference>
<proteinExistence type="predicted"/>
<dbReference type="GO" id="GO:0036064">
    <property type="term" value="C:ciliary basal body"/>
    <property type="evidence" value="ECO:0007669"/>
    <property type="project" value="TreeGrafter"/>
</dbReference>
<keyword evidence="2" id="KW-0547">Nucleotide-binding</keyword>
<sequence>MSSLLSERRLLLTFKKPVLTRDKGLLRICSELTEQFEVVTSRDVMNDTTPQSILSLVNKGIATKKPGEEKEQEQKMLVLALPITYLSEWRETANKAVFNNSIVRGFPKLHCISHKGNMTKLINNHYRKRSVIAKRSNDSNNNNNNNNNNKLLTTSTNEGCNYYPLTFVVPEDVELLKNYVSQKSGKNQCLWIVKPQGSARGSGIRILSSQHIVNHINALRQTCVCLYQSAPNHKCIVQQYIDKPLLIAQHKFDLRIYVMIASVEPLQVYVHQQGLVRFATVPYNADQVNLKDMCQHLTNFSINKKNPCFFIKFRLVLFCVCDYILYYHYTTYPLKKKKRNKKKSDEESSDLLSISEEDKKYDEKTNQLRSHKWSLDDFWSFLLKCHSVTREHIWSQVKLIIADLFTIGQPKLKEGYLIAFGPNVSNNKGRCFDLLGIDILVDSDYKCWLMEFNRYCSLKCGADVDKHVKYKVISDMMKMLEKKLIQPLDALHKSTFPVLLDHVGTGWEKVIPE</sequence>
<dbReference type="PANTHER" id="PTHR12241:SF147">
    <property type="entry name" value="TUBULIN POLYGLUTAMYLASE TTLL7"/>
    <property type="match status" value="1"/>
</dbReference>
<accession>X6MXN6</accession>
<dbReference type="GO" id="GO:0000226">
    <property type="term" value="P:microtubule cytoskeleton organization"/>
    <property type="evidence" value="ECO:0007669"/>
    <property type="project" value="TreeGrafter"/>
</dbReference>
<reference evidence="4 5" key="1">
    <citation type="journal article" date="2013" name="Curr. Biol.">
        <title>The Genome of the Foraminiferan Reticulomyxa filosa.</title>
        <authorList>
            <person name="Glockner G."/>
            <person name="Hulsmann N."/>
            <person name="Schleicher M."/>
            <person name="Noegel A.A."/>
            <person name="Eichinger L."/>
            <person name="Gallinger C."/>
            <person name="Pawlowski J."/>
            <person name="Sierra R."/>
            <person name="Euteneuer U."/>
            <person name="Pillet L."/>
            <person name="Moustafa A."/>
            <person name="Platzer M."/>
            <person name="Groth M."/>
            <person name="Szafranski K."/>
            <person name="Schliwa M."/>
        </authorList>
    </citation>
    <scope>NUCLEOTIDE SEQUENCE [LARGE SCALE GENOMIC DNA]</scope>
</reference>
<dbReference type="GO" id="GO:0005524">
    <property type="term" value="F:ATP binding"/>
    <property type="evidence" value="ECO:0007669"/>
    <property type="project" value="UniProtKB-KW"/>
</dbReference>
<dbReference type="InterPro" id="IPR004344">
    <property type="entry name" value="TTL/TTLL_fam"/>
</dbReference>
<dbReference type="Proteomes" id="UP000023152">
    <property type="component" value="Unassembled WGS sequence"/>
</dbReference>
<keyword evidence="1 4" id="KW-0436">Ligase</keyword>
<gene>
    <name evidence="4" type="ORF">RFI_18913</name>
</gene>